<comment type="subcellular location">
    <subcellularLocation>
        <location evidence="1">Cytoplasmic vesicle</location>
        <location evidence="1">Clathrin-coated vesicle</location>
    </subcellularLocation>
</comment>
<dbReference type="Gene3D" id="3.40.50.11500">
    <property type="match status" value="1"/>
</dbReference>
<dbReference type="GO" id="GO:0032456">
    <property type="term" value="P:endocytic recycling"/>
    <property type="evidence" value="ECO:0007669"/>
    <property type="project" value="TreeGrafter"/>
</dbReference>
<reference evidence="5" key="2">
    <citation type="submission" date="2025-08" db="UniProtKB">
        <authorList>
            <consortium name="Ensembl"/>
        </authorList>
    </citation>
    <scope>IDENTIFICATION</scope>
</reference>
<dbReference type="Gene3D" id="6.10.140.1000">
    <property type="match status" value="1"/>
</dbReference>
<keyword evidence="2" id="KW-0344">Guanine-nucleotide releasing factor</keyword>
<dbReference type="FunFam" id="3.40.50.11500:FF:000001">
    <property type="entry name" value="Putative DENN domain-containing protein 1A"/>
    <property type="match status" value="1"/>
</dbReference>
<dbReference type="InterPro" id="IPR040032">
    <property type="entry name" value="DENND1A/B/C"/>
</dbReference>
<keyword evidence="6" id="KW-1185">Reference proteome</keyword>
<feature type="domain" description="UDENN" evidence="4">
    <location>
        <begin position="1"/>
        <end position="271"/>
    </location>
</feature>
<protein>
    <submittedName>
        <fullName evidence="5">DENN domain containing 1A</fullName>
    </submittedName>
</protein>
<sequence length="366" mass="41394">SYLPWFEVFYKLLNILADYTIKGQESQWRELLESLHTLPIPDPGVPVHLSVHSYFTVPDTRELPSIPENRNLTEYFVAVDVNNMLHLYASMLYERRILICCSKLSTLTACVHGSAAMMYPMYWQHVYIPVLPQHLIDYCCPLSGSLSLQKVRGMALDDVVVLNVDTNTLETPFDDLQSLPNDVVSSLKNRLKKVSTTTGDGVARAFLKTQAALFGCYRNALQIQPGEPITFSEEVFVTHRSSAMRQFLQNAIQLQLFKQFIDGRLDLLNAGEGFSDVFEDEINMGEYAGVNTIISNIFTRMFYSVSKHLIFGLGPADILYTSKATSCPIRMLIDVLCLKMNKKKSRLLLYRIVLEHGLGPLTPPLL</sequence>
<dbReference type="PANTHER" id="PTHR13196:SF22">
    <property type="entry name" value="DENN DOMAIN-CONTAINING PROTEIN 1A"/>
    <property type="match status" value="1"/>
</dbReference>
<dbReference type="Ensembl" id="ENSHHUT00000040320.1">
    <property type="protein sequence ID" value="ENSHHUP00000038795.1"/>
    <property type="gene ID" value="ENSHHUG00000024179.1"/>
</dbReference>
<accession>A0A4W5MN42</accession>
<dbReference type="GO" id="GO:1901981">
    <property type="term" value="F:phosphatidylinositol phosphate binding"/>
    <property type="evidence" value="ECO:0007669"/>
    <property type="project" value="TreeGrafter"/>
</dbReference>
<dbReference type="GO" id="GO:0005829">
    <property type="term" value="C:cytosol"/>
    <property type="evidence" value="ECO:0007669"/>
    <property type="project" value="TreeGrafter"/>
</dbReference>
<dbReference type="GO" id="GO:0006897">
    <property type="term" value="P:endocytosis"/>
    <property type="evidence" value="ECO:0007669"/>
    <property type="project" value="TreeGrafter"/>
</dbReference>
<evidence type="ECO:0000256" key="2">
    <source>
        <dbReference type="ARBA" id="ARBA00022658"/>
    </source>
</evidence>
<dbReference type="PROSITE" id="PS50211">
    <property type="entry name" value="DENN"/>
    <property type="match status" value="1"/>
</dbReference>
<dbReference type="SMART" id="SM00801">
    <property type="entry name" value="dDENN"/>
    <property type="match status" value="1"/>
</dbReference>
<dbReference type="InterPro" id="IPR037516">
    <property type="entry name" value="Tripartite_DENN"/>
</dbReference>
<dbReference type="PANTHER" id="PTHR13196">
    <property type="entry name" value="DENN DOMAIN-CONTAINING"/>
    <property type="match status" value="1"/>
</dbReference>
<evidence type="ECO:0000256" key="1">
    <source>
        <dbReference type="ARBA" id="ARBA00004132"/>
    </source>
</evidence>
<organism evidence="5 6">
    <name type="scientific">Hucho hucho</name>
    <name type="common">huchen</name>
    <dbReference type="NCBI Taxonomy" id="62062"/>
    <lineage>
        <taxon>Eukaryota</taxon>
        <taxon>Metazoa</taxon>
        <taxon>Chordata</taxon>
        <taxon>Craniata</taxon>
        <taxon>Vertebrata</taxon>
        <taxon>Euteleostomi</taxon>
        <taxon>Actinopterygii</taxon>
        <taxon>Neopterygii</taxon>
        <taxon>Teleostei</taxon>
        <taxon>Protacanthopterygii</taxon>
        <taxon>Salmoniformes</taxon>
        <taxon>Salmonidae</taxon>
        <taxon>Salmoninae</taxon>
        <taxon>Hucho</taxon>
    </lineage>
</organism>
<evidence type="ECO:0000313" key="5">
    <source>
        <dbReference type="Ensembl" id="ENSHHUP00000038795.1"/>
    </source>
</evidence>
<dbReference type="GO" id="GO:0005085">
    <property type="term" value="F:guanyl-nucleotide exchange factor activity"/>
    <property type="evidence" value="ECO:0007669"/>
    <property type="project" value="UniProtKB-KW"/>
</dbReference>
<reference evidence="6" key="1">
    <citation type="submission" date="2018-06" db="EMBL/GenBank/DDBJ databases">
        <title>Genome assembly of Danube salmon.</title>
        <authorList>
            <person name="Macqueen D.J."/>
            <person name="Gundappa M.K."/>
        </authorList>
    </citation>
    <scope>NUCLEOTIDE SEQUENCE [LARGE SCALE GENOMIC DNA]</scope>
</reference>
<dbReference type="Pfam" id="PF03455">
    <property type="entry name" value="dDENN"/>
    <property type="match status" value="1"/>
</dbReference>
<dbReference type="GO" id="GO:0030136">
    <property type="term" value="C:clathrin-coated vesicle"/>
    <property type="evidence" value="ECO:0007669"/>
    <property type="project" value="UniProtKB-SubCell"/>
</dbReference>
<evidence type="ECO:0000256" key="3">
    <source>
        <dbReference type="ARBA" id="ARBA00023329"/>
    </source>
</evidence>
<dbReference type="AlphaFoldDB" id="A0A4W5MN42"/>
<dbReference type="InterPro" id="IPR043153">
    <property type="entry name" value="DENN_C"/>
</dbReference>
<dbReference type="InterPro" id="IPR001194">
    <property type="entry name" value="cDENN_dom"/>
</dbReference>
<dbReference type="InterPro" id="IPR005112">
    <property type="entry name" value="dDENN_dom"/>
</dbReference>
<keyword evidence="3" id="KW-0968">Cytoplasmic vesicle</keyword>
<dbReference type="SMART" id="SM00799">
    <property type="entry name" value="DENN"/>
    <property type="match status" value="1"/>
</dbReference>
<dbReference type="Proteomes" id="UP000314982">
    <property type="component" value="Unassembled WGS sequence"/>
</dbReference>
<evidence type="ECO:0000313" key="6">
    <source>
        <dbReference type="Proteomes" id="UP000314982"/>
    </source>
</evidence>
<dbReference type="Pfam" id="PF02141">
    <property type="entry name" value="DENN"/>
    <property type="match status" value="1"/>
</dbReference>
<proteinExistence type="predicted"/>
<dbReference type="GeneTree" id="ENSGT00940000156261"/>
<name>A0A4W5MN42_9TELE</name>
<dbReference type="Gene3D" id="3.30.450.200">
    <property type="match status" value="1"/>
</dbReference>
<reference evidence="5" key="3">
    <citation type="submission" date="2025-09" db="UniProtKB">
        <authorList>
            <consortium name="Ensembl"/>
        </authorList>
    </citation>
    <scope>IDENTIFICATION</scope>
</reference>
<evidence type="ECO:0000259" key="4">
    <source>
        <dbReference type="PROSITE" id="PS50211"/>
    </source>
</evidence>
<dbReference type="STRING" id="62062.ENSHHUP00000038795"/>